<name>A0A937X4N7_9BACT</name>
<reference evidence="2 3" key="1">
    <citation type="submission" date="2019-03" db="EMBL/GenBank/DDBJ databases">
        <title>Lake Tanganyika Metagenome-Assembled Genomes (MAGs).</title>
        <authorList>
            <person name="Tran P."/>
        </authorList>
    </citation>
    <scope>NUCLEOTIDE SEQUENCE [LARGE SCALE GENOMIC DNA]</scope>
    <source>
        <strain evidence="2">K_DeepCast_65m_m2_236</strain>
    </source>
</reference>
<protein>
    <submittedName>
        <fullName evidence="2">DUF58 domain-containing protein</fullName>
    </submittedName>
</protein>
<evidence type="ECO:0000313" key="3">
    <source>
        <dbReference type="Proteomes" id="UP000703893"/>
    </source>
</evidence>
<gene>
    <name evidence="2" type="ORF">FJZ00_08920</name>
</gene>
<evidence type="ECO:0000313" key="2">
    <source>
        <dbReference type="EMBL" id="MBM3275263.1"/>
    </source>
</evidence>
<dbReference type="EMBL" id="VGJX01000507">
    <property type="protein sequence ID" value="MBM3275263.1"/>
    <property type="molecule type" value="Genomic_DNA"/>
</dbReference>
<dbReference type="Proteomes" id="UP000703893">
    <property type="component" value="Unassembled WGS sequence"/>
</dbReference>
<evidence type="ECO:0000256" key="1">
    <source>
        <dbReference type="SAM" id="Phobius"/>
    </source>
</evidence>
<dbReference type="AlphaFoldDB" id="A0A937X4N7"/>
<feature type="transmembrane region" description="Helical" evidence="1">
    <location>
        <begin position="28"/>
        <end position="49"/>
    </location>
</feature>
<dbReference type="PANTHER" id="PTHR34351:SF1">
    <property type="entry name" value="SLR1927 PROTEIN"/>
    <property type="match status" value="1"/>
</dbReference>
<keyword evidence="1" id="KW-1133">Transmembrane helix</keyword>
<dbReference type="PANTHER" id="PTHR34351">
    <property type="entry name" value="SLR1927 PROTEIN-RELATED"/>
    <property type="match status" value="1"/>
</dbReference>
<keyword evidence="1" id="KW-0472">Membrane</keyword>
<feature type="non-terminal residue" evidence="2">
    <location>
        <position position="336"/>
    </location>
</feature>
<sequence>MTPRAWILTLIATATFFAAVNVQAGWLYALADAFFGFLFASLFLAFWAVRKVKVSGLSDATVEQDTPVRVAATLHNYGLAARGMLAVLVPPVGKGRIRLTTLFQILPHNWAVQVVTALPAATTTHLKMTAPSPRRGVYPAPPVFVQASPNGLFFWRKKAVVPGEIIVTPKVIPLEALPWFRPDARGGEEHPMARTVPHGEMIRSTRDYRSGDPLRTIHWRGTAKAGHLVVKETEGTAIAGGATVVLDLSGHTEESLEHAIQVAASLLAHFNREGIAARLVSQYGVVEGALDTQLEALARVEASEDTLAKYLADLDPGGLVVVSARDLGWRSVASWW</sequence>
<proteinExistence type="predicted"/>
<organism evidence="2 3">
    <name type="scientific">Candidatus Tanganyikabacteria bacterium</name>
    <dbReference type="NCBI Taxonomy" id="2961651"/>
    <lineage>
        <taxon>Bacteria</taxon>
        <taxon>Bacillati</taxon>
        <taxon>Candidatus Sericytochromatia</taxon>
        <taxon>Candidatus Tanganyikabacteria</taxon>
    </lineage>
</organism>
<comment type="caution">
    <text evidence="2">The sequence shown here is derived from an EMBL/GenBank/DDBJ whole genome shotgun (WGS) entry which is preliminary data.</text>
</comment>
<accession>A0A937X4N7</accession>
<keyword evidence="1" id="KW-0812">Transmembrane</keyword>